<dbReference type="Proteomes" id="UP000886874">
    <property type="component" value="Unassembled WGS sequence"/>
</dbReference>
<reference evidence="1" key="1">
    <citation type="submission" date="2020-10" db="EMBL/GenBank/DDBJ databases">
        <authorList>
            <person name="Gilroy R."/>
        </authorList>
    </citation>
    <scope>NUCLEOTIDE SEQUENCE</scope>
    <source>
        <strain evidence="1">ChiSjej2B20-13462</strain>
    </source>
</reference>
<dbReference type="AlphaFoldDB" id="A0A9D0Z9G9"/>
<reference evidence="1" key="2">
    <citation type="journal article" date="2021" name="PeerJ">
        <title>Extensive microbial diversity within the chicken gut microbiome revealed by metagenomics and culture.</title>
        <authorList>
            <person name="Gilroy R."/>
            <person name="Ravi A."/>
            <person name="Getino M."/>
            <person name="Pursley I."/>
            <person name="Horton D.L."/>
            <person name="Alikhan N.F."/>
            <person name="Baker D."/>
            <person name="Gharbi K."/>
            <person name="Hall N."/>
            <person name="Watson M."/>
            <person name="Adriaenssens E.M."/>
            <person name="Foster-Nyarko E."/>
            <person name="Jarju S."/>
            <person name="Secka A."/>
            <person name="Antonio M."/>
            <person name="Oren A."/>
            <person name="Chaudhuri R.R."/>
            <person name="La Ragione R."/>
            <person name="Hildebrand F."/>
            <person name="Pallen M.J."/>
        </authorList>
    </citation>
    <scope>NUCLEOTIDE SEQUENCE</scope>
    <source>
        <strain evidence="1">ChiSjej2B20-13462</strain>
    </source>
</reference>
<evidence type="ECO:0008006" key="3">
    <source>
        <dbReference type="Google" id="ProtNLM"/>
    </source>
</evidence>
<comment type="caution">
    <text evidence="1">The sequence shown here is derived from an EMBL/GenBank/DDBJ whole genome shotgun (WGS) entry which is preliminary data.</text>
</comment>
<accession>A0A9D0Z9G9</accession>
<protein>
    <recommendedName>
        <fullName evidence="3">Portal protein</fullName>
    </recommendedName>
</protein>
<name>A0A9D0Z9G9_9FIRM</name>
<dbReference type="Pfam" id="PF16510">
    <property type="entry name" value="P22_portal"/>
    <property type="match status" value="1"/>
</dbReference>
<evidence type="ECO:0000313" key="1">
    <source>
        <dbReference type="EMBL" id="HIQ70380.1"/>
    </source>
</evidence>
<evidence type="ECO:0000313" key="2">
    <source>
        <dbReference type="Proteomes" id="UP000886874"/>
    </source>
</evidence>
<dbReference type="EMBL" id="DVFN01000123">
    <property type="protein sequence ID" value="HIQ70380.1"/>
    <property type="molecule type" value="Genomic_DNA"/>
</dbReference>
<gene>
    <name evidence="1" type="ORF">IAA67_08630</name>
</gene>
<organism evidence="1 2">
    <name type="scientific">Candidatus Avoscillospira stercorigallinarum</name>
    <dbReference type="NCBI Taxonomy" id="2840708"/>
    <lineage>
        <taxon>Bacteria</taxon>
        <taxon>Bacillati</taxon>
        <taxon>Bacillota</taxon>
        <taxon>Clostridia</taxon>
        <taxon>Eubacteriales</taxon>
        <taxon>Oscillospiraceae</taxon>
        <taxon>Oscillospiraceae incertae sedis</taxon>
        <taxon>Candidatus Avoscillospira</taxon>
    </lineage>
</organism>
<dbReference type="InterPro" id="IPR032427">
    <property type="entry name" value="P22_portal"/>
</dbReference>
<sequence>MQNTMTRAWELYELGRAYNNQLEPNQYSLVNTNIEFYQGNQWLHMPDTPAMRRLPKPVFNIIKRVTSLFVASLTSSGATIQFEPLTDTPSASTDAQRATAEVANLLEKFKMEYRIREALFDGAQTGDYCAHFYFDSEARPYGGALPGVKGEIQMELVDGINVMFGNPADDQVERQPYILLLGRDTVENLRAEAAQWGGDAEGIQPDTYLDDMAGEGGRIDMAGDKALYVYLYTRGENGRIRVTKATKTAVIYEDVETGLTRYPIAWGNWEKQKNQYHGRALVTGIIPNQIFINTMFAMVMRHLQLMGFPKTVYNADLVSRWSNEIGQAIGVRGLQPGQPISQVAYNLQPADMSAQILTVIDRAVSYTKDCLGATDAQMGNVRPDNTSALMVLQSSAEVPLENTRAGLYEWLEDIGWILLDMMAAYYGLRPLVRTRRVPDGQGGEREEPVVELCDFTRFRDLWFKLRVDVGASSYFSEIAMTQTLDNLRQNGTLDVIQYLERVPDKLIPRKAELIQELRQAQQAMAEPKTGGKAAPTVGGSLSADKILAQQPASIQAAYQNLPAVAQRALVKKGQM</sequence>
<proteinExistence type="predicted"/>